<protein>
    <submittedName>
        <fullName evidence="1">Uncharacterized protein</fullName>
    </submittedName>
</protein>
<comment type="caution">
    <text evidence="1">The sequence shown here is derived from an EMBL/GenBank/DDBJ whole genome shotgun (WGS) entry which is preliminary data.</text>
</comment>
<gene>
    <name evidence="1" type="ORF">JCM19235_1390</name>
</gene>
<dbReference type="Proteomes" id="UP000029228">
    <property type="component" value="Unassembled WGS sequence"/>
</dbReference>
<evidence type="ECO:0000313" key="2">
    <source>
        <dbReference type="Proteomes" id="UP000029228"/>
    </source>
</evidence>
<sequence>MRDTATDAEFSSLSTLGPIEDASDILVTPDAKTIYVKAGNSLAVINREPQALKVREIIDLSTPNGLKRRISNCCRVPTPCWFNTTISRYGNGLMFWPMANER</sequence>
<dbReference type="EMBL" id="BBMR01000009">
    <property type="protein sequence ID" value="GAL21568.1"/>
    <property type="molecule type" value="Genomic_DNA"/>
</dbReference>
<dbReference type="STRING" id="990268.JCM19235_1390"/>
<dbReference type="AlphaFoldDB" id="A0A090S450"/>
<accession>A0A090S450</accession>
<evidence type="ECO:0000313" key="1">
    <source>
        <dbReference type="EMBL" id="GAL21568.1"/>
    </source>
</evidence>
<organism evidence="1 2">
    <name type="scientific">Vibrio maritimus</name>
    <dbReference type="NCBI Taxonomy" id="990268"/>
    <lineage>
        <taxon>Bacteria</taxon>
        <taxon>Pseudomonadati</taxon>
        <taxon>Pseudomonadota</taxon>
        <taxon>Gammaproteobacteria</taxon>
        <taxon>Vibrionales</taxon>
        <taxon>Vibrionaceae</taxon>
        <taxon>Vibrio</taxon>
    </lineage>
</organism>
<reference evidence="1 2" key="1">
    <citation type="submission" date="2014-09" db="EMBL/GenBank/DDBJ databases">
        <title>Vibrio maritimus JCM 19235. (C45) whole genome shotgun sequence.</title>
        <authorList>
            <person name="Sawabe T."/>
            <person name="Meirelles P."/>
            <person name="Nakanishi M."/>
            <person name="Sayaka M."/>
            <person name="Hattori M."/>
            <person name="Ohkuma M."/>
        </authorList>
    </citation>
    <scope>NUCLEOTIDE SEQUENCE [LARGE SCALE GENOMIC DNA]</scope>
    <source>
        <strain evidence="2">JCM19235</strain>
    </source>
</reference>
<name>A0A090S450_9VIBR</name>
<proteinExistence type="predicted"/>
<keyword evidence="2" id="KW-1185">Reference proteome</keyword>